<comment type="subcellular location">
    <subcellularLocation>
        <location evidence="1">Cell membrane</location>
    </subcellularLocation>
</comment>
<dbReference type="CDD" id="cd13639">
    <property type="entry name" value="PBP2_OpuAC_like"/>
    <property type="match status" value="1"/>
</dbReference>
<keyword evidence="3" id="KW-1003">Cell membrane</keyword>
<keyword evidence="8" id="KW-1185">Reference proteome</keyword>
<evidence type="ECO:0000256" key="5">
    <source>
        <dbReference type="SAM" id="SignalP"/>
    </source>
</evidence>
<reference evidence="7 8" key="1">
    <citation type="journal article" date="2015" name="Int. J. Syst. Evol. Microbiol.">
        <title>Carboxylicivirga linearis sp. nov., isolated from a sea cucumber culture pond.</title>
        <authorList>
            <person name="Wang F.Q."/>
            <person name="Zhou Y.X."/>
            <person name="Lin X.Z."/>
            <person name="Chen G.J."/>
            <person name="Du Z.J."/>
        </authorList>
    </citation>
    <scope>NUCLEOTIDE SEQUENCE [LARGE SCALE GENOMIC DNA]</scope>
    <source>
        <strain evidence="7 8">FB218</strain>
    </source>
</reference>
<dbReference type="InterPro" id="IPR007210">
    <property type="entry name" value="ABC_Gly_betaine_transp_sub-bd"/>
</dbReference>
<feature type="signal peptide" evidence="5">
    <location>
        <begin position="1"/>
        <end position="22"/>
    </location>
</feature>
<dbReference type="Gene3D" id="3.40.190.10">
    <property type="entry name" value="Periplasmic binding protein-like II"/>
    <property type="match status" value="1"/>
</dbReference>
<dbReference type="PANTHER" id="PTHR47737">
    <property type="entry name" value="GLYCINE BETAINE/PROLINE BETAINE TRANSPORT SYSTEM PERMEASE PROTEIN PROW"/>
    <property type="match status" value="1"/>
</dbReference>
<keyword evidence="2" id="KW-0813">Transport</keyword>
<evidence type="ECO:0000313" key="8">
    <source>
        <dbReference type="Proteomes" id="UP000708576"/>
    </source>
</evidence>
<evidence type="ECO:0000259" key="6">
    <source>
        <dbReference type="Pfam" id="PF04069"/>
    </source>
</evidence>
<evidence type="ECO:0000256" key="2">
    <source>
        <dbReference type="ARBA" id="ARBA00022448"/>
    </source>
</evidence>
<feature type="domain" description="ABC-type glycine betaine transport system substrate-binding" evidence="6">
    <location>
        <begin position="29"/>
        <end position="272"/>
    </location>
</feature>
<feature type="chain" id="PRO_5046976688" evidence="5">
    <location>
        <begin position="23"/>
        <end position="283"/>
    </location>
</feature>
<comment type="caution">
    <text evidence="7">The sequence shown here is derived from an EMBL/GenBank/DDBJ whole genome shotgun (WGS) entry which is preliminary data.</text>
</comment>
<dbReference type="PANTHER" id="PTHR47737:SF1">
    <property type="entry name" value="GLYCINE BETAINE_PROLINE BETAINE TRANSPORT SYSTEM PERMEASE PROTEIN PROW"/>
    <property type="match status" value="1"/>
</dbReference>
<keyword evidence="5" id="KW-0732">Signal</keyword>
<evidence type="ECO:0000256" key="3">
    <source>
        <dbReference type="ARBA" id="ARBA00022475"/>
    </source>
</evidence>
<dbReference type="SUPFAM" id="SSF53850">
    <property type="entry name" value="Periplasmic binding protein-like II"/>
    <property type="match status" value="1"/>
</dbReference>
<organism evidence="7 8">
    <name type="scientific">Carboxylicivirga linearis</name>
    <dbReference type="NCBI Taxonomy" id="1628157"/>
    <lineage>
        <taxon>Bacteria</taxon>
        <taxon>Pseudomonadati</taxon>
        <taxon>Bacteroidota</taxon>
        <taxon>Bacteroidia</taxon>
        <taxon>Marinilabiliales</taxon>
        <taxon>Marinilabiliaceae</taxon>
        <taxon>Carboxylicivirga</taxon>
    </lineage>
</organism>
<sequence>MKSKLVLFIALAVAFTSCNTGAKKDSDTKQITMAYVDGWAEGVAMTYVTQEFFKSKGYTVDVKKAAVDLVFASLSNGDTDVFMDTWLPVTHKEKVAKFAGKIESLGTNYTNARIGLVVPTYVDIISIEELNDNADKFEGKIIGIEKGAGLTAKTDVAVEEYSLTLDHVNSSSVAMLTELSKAYKANKWIVVAGWAPHWKFGRMDLKFLDDPKGVYGSTERIETYARKGFKEEDAFAAKYFANFKLDDAQMSGLLAKMEDGTDKAAVAKQWIADNAEFLNGLVK</sequence>
<dbReference type="Gene3D" id="3.40.190.100">
    <property type="entry name" value="Glycine betaine-binding periplasmic protein, domain 2"/>
    <property type="match status" value="1"/>
</dbReference>
<accession>A0ABS5JRC2</accession>
<gene>
    <name evidence="7" type="ORF">KEM10_04105</name>
</gene>
<name>A0ABS5JRC2_9BACT</name>
<evidence type="ECO:0000313" key="7">
    <source>
        <dbReference type="EMBL" id="MBS2097450.1"/>
    </source>
</evidence>
<dbReference type="Proteomes" id="UP000708576">
    <property type="component" value="Unassembled WGS sequence"/>
</dbReference>
<proteinExistence type="predicted"/>
<keyword evidence="4" id="KW-0472">Membrane</keyword>
<dbReference type="PROSITE" id="PS51257">
    <property type="entry name" value="PROKAR_LIPOPROTEIN"/>
    <property type="match status" value="1"/>
</dbReference>
<evidence type="ECO:0000256" key="4">
    <source>
        <dbReference type="ARBA" id="ARBA00023136"/>
    </source>
</evidence>
<dbReference type="Pfam" id="PF04069">
    <property type="entry name" value="OpuAC"/>
    <property type="match status" value="1"/>
</dbReference>
<dbReference type="RefSeq" id="WP_212213868.1">
    <property type="nucleotide sequence ID" value="NZ_JAGUCO010000002.1"/>
</dbReference>
<dbReference type="EMBL" id="JAGUCO010000002">
    <property type="protein sequence ID" value="MBS2097450.1"/>
    <property type="molecule type" value="Genomic_DNA"/>
</dbReference>
<protein>
    <submittedName>
        <fullName evidence="7">Glycine betaine ABC transporter substrate-binding protein</fullName>
    </submittedName>
</protein>
<evidence type="ECO:0000256" key="1">
    <source>
        <dbReference type="ARBA" id="ARBA00004236"/>
    </source>
</evidence>